<dbReference type="PROSITE" id="PS50293">
    <property type="entry name" value="TPR_REGION"/>
    <property type="match status" value="1"/>
</dbReference>
<dbReference type="Pfam" id="PF13424">
    <property type="entry name" value="TPR_12"/>
    <property type="match status" value="1"/>
</dbReference>
<evidence type="ECO:0000313" key="5">
    <source>
        <dbReference type="EMBL" id="BDD89308.1"/>
    </source>
</evidence>
<dbReference type="InterPro" id="IPR011990">
    <property type="entry name" value="TPR-like_helical_dom_sf"/>
</dbReference>
<dbReference type="CDD" id="cd02440">
    <property type="entry name" value="AdoMet_MTases"/>
    <property type="match status" value="1"/>
</dbReference>
<name>A0ABN6MCK6_9BACT</name>
<dbReference type="SMART" id="SM00028">
    <property type="entry name" value="TPR"/>
    <property type="match status" value="6"/>
</dbReference>
<evidence type="ECO:0000259" key="4">
    <source>
        <dbReference type="Pfam" id="PF13649"/>
    </source>
</evidence>
<dbReference type="PROSITE" id="PS50005">
    <property type="entry name" value="TPR"/>
    <property type="match status" value="4"/>
</dbReference>
<feature type="repeat" description="TPR" evidence="3">
    <location>
        <begin position="139"/>
        <end position="172"/>
    </location>
</feature>
<dbReference type="PANTHER" id="PTHR45586">
    <property type="entry name" value="TPR REPEAT-CONTAINING PROTEIN PA4667"/>
    <property type="match status" value="1"/>
</dbReference>
<dbReference type="Proteomes" id="UP000830055">
    <property type="component" value="Chromosome"/>
</dbReference>
<organism evidence="5 6">
    <name type="scientific">Desulfofustis limnaeus</name>
    <dbReference type="NCBI Taxonomy" id="2740163"/>
    <lineage>
        <taxon>Bacteria</taxon>
        <taxon>Pseudomonadati</taxon>
        <taxon>Thermodesulfobacteriota</taxon>
        <taxon>Desulfobulbia</taxon>
        <taxon>Desulfobulbales</taxon>
        <taxon>Desulfocapsaceae</taxon>
        <taxon>Desulfofustis</taxon>
    </lineage>
</organism>
<feature type="domain" description="Methyltransferase" evidence="4">
    <location>
        <begin position="274"/>
        <end position="352"/>
    </location>
</feature>
<keyword evidence="1" id="KW-0677">Repeat</keyword>
<evidence type="ECO:0000313" key="6">
    <source>
        <dbReference type="Proteomes" id="UP000830055"/>
    </source>
</evidence>
<dbReference type="SUPFAM" id="SSF53335">
    <property type="entry name" value="S-adenosyl-L-methionine-dependent methyltransferases"/>
    <property type="match status" value="1"/>
</dbReference>
<evidence type="ECO:0000256" key="1">
    <source>
        <dbReference type="ARBA" id="ARBA00022737"/>
    </source>
</evidence>
<dbReference type="InterPro" id="IPR029063">
    <property type="entry name" value="SAM-dependent_MTases_sf"/>
</dbReference>
<sequence>MDLQSVFTEAVQLHQVGKYQEALNRYLLILDVLPDNVNLLSNVGLVYRDLGRADDALGFCLKAVRQAPGDPNQLVNLGAVYESLSRVDEAAATYEQALALAPHHAKALNNLGKLYHLLGQSERGLALIRHALTVEPDNPLALNNLGVILSDSGDFQGAAAAFEQSLQKDPTNSDLLFNLSGLYNCRGDLEMARQTLQRLLALQPNHESAQYMLAALDGSVRESAPPGYVTETFDKYAYRFERHIGSNLGYTVPQRLAEMILAHYPDRKFASGIDLGCGTGLVGAALYNEVHQLTGIDLSPRMLEVAARKGHYHHLIQDELGAFLDRTAARYDLFLAADVFIYLGELERICAGLSRTACRHAVLACSIERLFDETSLGYRLRPSGRFAHTAAYLIGCAARHGFQKVGHQTHDIRKENGTWIPGDLFIFERDAGKDGDRA</sequence>
<gene>
    <name evidence="5" type="ORF">DPPLL_36730</name>
</gene>
<feature type="repeat" description="TPR" evidence="3">
    <location>
        <begin position="71"/>
        <end position="104"/>
    </location>
</feature>
<dbReference type="InterPro" id="IPR019734">
    <property type="entry name" value="TPR_rpt"/>
</dbReference>
<dbReference type="Pfam" id="PF14559">
    <property type="entry name" value="TPR_19"/>
    <property type="match status" value="1"/>
</dbReference>
<dbReference type="InterPro" id="IPR041698">
    <property type="entry name" value="Methyltransf_25"/>
</dbReference>
<dbReference type="Pfam" id="PF13649">
    <property type="entry name" value="Methyltransf_25"/>
    <property type="match status" value="1"/>
</dbReference>
<dbReference type="Gene3D" id="3.40.50.150">
    <property type="entry name" value="Vaccinia Virus protein VP39"/>
    <property type="match status" value="1"/>
</dbReference>
<feature type="repeat" description="TPR" evidence="3">
    <location>
        <begin position="105"/>
        <end position="138"/>
    </location>
</feature>
<evidence type="ECO:0000256" key="2">
    <source>
        <dbReference type="ARBA" id="ARBA00022803"/>
    </source>
</evidence>
<accession>A0ABN6MCK6</accession>
<evidence type="ECO:0000256" key="3">
    <source>
        <dbReference type="PROSITE-ProRule" id="PRU00339"/>
    </source>
</evidence>
<dbReference type="EMBL" id="AP025516">
    <property type="protein sequence ID" value="BDD89308.1"/>
    <property type="molecule type" value="Genomic_DNA"/>
</dbReference>
<protein>
    <recommendedName>
        <fullName evidence="4">Methyltransferase domain-containing protein</fullName>
    </recommendedName>
</protein>
<dbReference type="PANTHER" id="PTHR45586:SF1">
    <property type="entry name" value="LIPOPOLYSACCHARIDE ASSEMBLY PROTEIN B"/>
    <property type="match status" value="1"/>
</dbReference>
<proteinExistence type="predicted"/>
<dbReference type="SUPFAM" id="SSF48452">
    <property type="entry name" value="TPR-like"/>
    <property type="match status" value="1"/>
</dbReference>
<reference evidence="5 6" key="1">
    <citation type="submission" date="2022-01" db="EMBL/GenBank/DDBJ databases">
        <title>Desulfofustis limnae sp. nov., a novel mesophilic sulfate-reducing bacterium isolated from marsh soil.</title>
        <authorList>
            <person name="Watanabe M."/>
            <person name="Takahashi A."/>
            <person name="Kojima H."/>
            <person name="Fukui M."/>
        </authorList>
    </citation>
    <scope>NUCLEOTIDE SEQUENCE [LARGE SCALE GENOMIC DNA]</scope>
    <source>
        <strain evidence="5 6">PPLL</strain>
    </source>
</reference>
<keyword evidence="6" id="KW-1185">Reference proteome</keyword>
<keyword evidence="2 3" id="KW-0802">TPR repeat</keyword>
<dbReference type="Pfam" id="PF13181">
    <property type="entry name" value="TPR_8"/>
    <property type="match status" value="1"/>
</dbReference>
<feature type="repeat" description="TPR" evidence="3">
    <location>
        <begin position="173"/>
        <end position="206"/>
    </location>
</feature>
<dbReference type="InterPro" id="IPR051012">
    <property type="entry name" value="CellSynth/LPSAsmb/PSIAsmb"/>
</dbReference>
<dbReference type="Gene3D" id="1.25.40.10">
    <property type="entry name" value="Tetratricopeptide repeat domain"/>
    <property type="match status" value="2"/>
</dbReference>
<dbReference type="RefSeq" id="WP_284152616.1">
    <property type="nucleotide sequence ID" value="NZ_AP025516.1"/>
</dbReference>